<proteinExistence type="predicted"/>
<dbReference type="AlphaFoldDB" id="A0A1M5BLH8"/>
<evidence type="ECO:0008006" key="3">
    <source>
        <dbReference type="Google" id="ProtNLM"/>
    </source>
</evidence>
<name>A0A1M5BLH8_9BACT</name>
<dbReference type="InterPro" id="IPR043519">
    <property type="entry name" value="NT_sf"/>
</dbReference>
<gene>
    <name evidence="1" type="ORF">SAMN05443144_108168</name>
</gene>
<dbReference type="RefSeq" id="WP_073062875.1">
    <property type="nucleotide sequence ID" value="NZ_FQUS01000008.1"/>
</dbReference>
<dbReference type="Proteomes" id="UP000184041">
    <property type="component" value="Unassembled WGS sequence"/>
</dbReference>
<organism evidence="1 2">
    <name type="scientific">Fodinibius roseus</name>
    <dbReference type="NCBI Taxonomy" id="1194090"/>
    <lineage>
        <taxon>Bacteria</taxon>
        <taxon>Pseudomonadati</taxon>
        <taxon>Balneolota</taxon>
        <taxon>Balneolia</taxon>
        <taxon>Balneolales</taxon>
        <taxon>Balneolaceae</taxon>
        <taxon>Fodinibius</taxon>
    </lineage>
</organism>
<evidence type="ECO:0000313" key="1">
    <source>
        <dbReference type="EMBL" id="SHF43443.1"/>
    </source>
</evidence>
<sequence>MILNPDFKEFIQSLNDNNVQYLIVEGYAVAFHGHPRYTKDLDIWIKGDPVNAGRLLKALDDFGFGSLDLKKEDFLDSDQVVQLGVPPNRIDLLNDLKGIDFDDCYYRRIEVELENCTAKFIHRSDLITNKKATGRYQDLADIENLGGPDN</sequence>
<keyword evidence="2" id="KW-1185">Reference proteome</keyword>
<accession>A0A1M5BLH8</accession>
<protein>
    <recommendedName>
        <fullName evidence="3">Nucleotidyltransferase</fullName>
    </recommendedName>
</protein>
<dbReference type="EMBL" id="FQUS01000008">
    <property type="protein sequence ID" value="SHF43443.1"/>
    <property type="molecule type" value="Genomic_DNA"/>
</dbReference>
<dbReference type="Gene3D" id="3.30.460.40">
    <property type="match status" value="1"/>
</dbReference>
<dbReference type="SUPFAM" id="SSF81301">
    <property type="entry name" value="Nucleotidyltransferase"/>
    <property type="match status" value="1"/>
</dbReference>
<evidence type="ECO:0000313" key="2">
    <source>
        <dbReference type="Proteomes" id="UP000184041"/>
    </source>
</evidence>
<reference evidence="1 2" key="1">
    <citation type="submission" date="2016-11" db="EMBL/GenBank/DDBJ databases">
        <authorList>
            <person name="Jaros S."/>
            <person name="Januszkiewicz K."/>
            <person name="Wedrychowicz H."/>
        </authorList>
    </citation>
    <scope>NUCLEOTIDE SEQUENCE [LARGE SCALE GENOMIC DNA]</scope>
    <source>
        <strain evidence="1 2">DSM 21986</strain>
    </source>
</reference>
<dbReference type="STRING" id="1194090.SAMN05443144_108168"/>